<evidence type="ECO:0000256" key="1">
    <source>
        <dbReference type="SAM" id="Phobius"/>
    </source>
</evidence>
<keyword evidence="1" id="KW-1133">Transmembrane helix</keyword>
<gene>
    <name evidence="2" type="ORF">UX78_C0001G0020</name>
</gene>
<evidence type="ECO:0000313" key="3">
    <source>
        <dbReference type="Proteomes" id="UP000034607"/>
    </source>
</evidence>
<reference evidence="2 3" key="1">
    <citation type="journal article" date="2015" name="Nature">
        <title>rRNA introns, odd ribosomes, and small enigmatic genomes across a large radiation of phyla.</title>
        <authorList>
            <person name="Brown C.T."/>
            <person name="Hug L.A."/>
            <person name="Thomas B.C."/>
            <person name="Sharon I."/>
            <person name="Castelle C.J."/>
            <person name="Singh A."/>
            <person name="Wilkins M.J."/>
            <person name="Williams K.H."/>
            <person name="Banfield J.F."/>
        </authorList>
    </citation>
    <scope>NUCLEOTIDE SEQUENCE [LARGE SCALE GENOMIC DNA]</scope>
</reference>
<feature type="transmembrane region" description="Helical" evidence="1">
    <location>
        <begin position="6"/>
        <end position="28"/>
    </location>
</feature>
<proteinExistence type="predicted"/>
<dbReference type="EMBL" id="LCNM01000001">
    <property type="protein sequence ID" value="KKU56967.1"/>
    <property type="molecule type" value="Genomic_DNA"/>
</dbReference>
<dbReference type="InterPro" id="IPR012902">
    <property type="entry name" value="N_methyl_site"/>
</dbReference>
<comment type="caution">
    <text evidence="2">The sequence shown here is derived from an EMBL/GenBank/DDBJ whole genome shotgun (WGS) entry which is preliminary data.</text>
</comment>
<dbReference type="Proteomes" id="UP000034607">
    <property type="component" value="Unassembled WGS sequence"/>
</dbReference>
<dbReference type="InterPro" id="IPR045584">
    <property type="entry name" value="Pilin-like"/>
</dbReference>
<evidence type="ECO:0008006" key="4">
    <source>
        <dbReference type="Google" id="ProtNLM"/>
    </source>
</evidence>
<dbReference type="AlphaFoldDB" id="A0A0G1RIR6"/>
<accession>A0A0G1RIR6</accession>
<keyword evidence="1" id="KW-0812">Transmembrane</keyword>
<sequence>MRGFTLVEIVITLGVLTALLTLTGVSLLSSRQHTSLNSAAAEITADLKGQQAKAMVGDTAGSGAVSPYGIYFSAGSYTLFKGSVYSPADPDNFEVSLEPSQTFSSPGLTVVFNSGSGEIVGFIPGGYIFTLADSLEGISKTFNLNRYGVITSIN</sequence>
<organism evidence="2 3">
    <name type="scientific">Candidatus Amesbacteria bacterium GW2011_GWA2_47_11</name>
    <dbReference type="NCBI Taxonomy" id="1618357"/>
    <lineage>
        <taxon>Bacteria</taxon>
        <taxon>Candidatus Amesiibacteriota</taxon>
    </lineage>
</organism>
<dbReference type="SUPFAM" id="SSF54523">
    <property type="entry name" value="Pili subunits"/>
    <property type="match status" value="1"/>
</dbReference>
<keyword evidence="1" id="KW-0472">Membrane</keyword>
<protein>
    <recommendedName>
        <fullName evidence="4">Prepilin-type N-terminal cleavage/methylation domain-containing protein</fullName>
    </recommendedName>
</protein>
<name>A0A0G1RIR6_9BACT</name>
<dbReference type="PROSITE" id="PS00409">
    <property type="entry name" value="PROKAR_NTER_METHYL"/>
    <property type="match status" value="1"/>
</dbReference>
<evidence type="ECO:0000313" key="2">
    <source>
        <dbReference type="EMBL" id="KKU56967.1"/>
    </source>
</evidence>